<keyword evidence="6 7" id="KW-0472">Membrane</keyword>
<proteinExistence type="inferred from homology"/>
<name>A0A074J5D9_9RHOB</name>
<evidence type="ECO:0000256" key="7">
    <source>
        <dbReference type="RuleBase" id="RU369079"/>
    </source>
</evidence>
<accession>A0A074J5D9</accession>
<comment type="subcellular location">
    <subcellularLocation>
        <location evidence="1 7">Cell inner membrane</location>
        <topology evidence="1 7">Multi-pass membrane protein</topology>
    </subcellularLocation>
</comment>
<feature type="transmembrane region" description="Helical" evidence="7">
    <location>
        <begin position="174"/>
        <end position="201"/>
    </location>
</feature>
<evidence type="ECO:0000313" key="10">
    <source>
        <dbReference type="Proteomes" id="UP000027432"/>
    </source>
</evidence>
<evidence type="ECO:0000256" key="5">
    <source>
        <dbReference type="ARBA" id="ARBA00022989"/>
    </source>
</evidence>
<dbReference type="GO" id="GO:0022857">
    <property type="term" value="F:transmembrane transporter activity"/>
    <property type="evidence" value="ECO:0007669"/>
    <property type="project" value="UniProtKB-UniRule"/>
</dbReference>
<evidence type="ECO:0000256" key="3">
    <source>
        <dbReference type="ARBA" id="ARBA00022519"/>
    </source>
</evidence>
<dbReference type="NCBIfam" id="TIGR00786">
    <property type="entry name" value="dctM"/>
    <property type="match status" value="1"/>
</dbReference>
<feature type="transmembrane region" description="Helical" evidence="7">
    <location>
        <begin position="286"/>
        <end position="304"/>
    </location>
</feature>
<dbReference type="PANTHER" id="PTHR33362:SF5">
    <property type="entry name" value="C4-DICARBOXYLATE TRAP TRANSPORTER LARGE PERMEASE PROTEIN DCTM"/>
    <property type="match status" value="1"/>
</dbReference>
<comment type="caution">
    <text evidence="9">The sequence shown here is derived from an EMBL/GenBank/DDBJ whole genome shotgun (WGS) entry which is preliminary data.</text>
</comment>
<feature type="transmembrane region" description="Helical" evidence="7">
    <location>
        <begin position="342"/>
        <end position="363"/>
    </location>
</feature>
<feature type="transmembrane region" description="Helical" evidence="7">
    <location>
        <begin position="250"/>
        <end position="274"/>
    </location>
</feature>
<dbReference type="PIRSF" id="PIRSF006066">
    <property type="entry name" value="HI0050"/>
    <property type="match status" value="1"/>
</dbReference>
<keyword evidence="10" id="KW-1185">Reference proteome</keyword>
<evidence type="ECO:0000256" key="2">
    <source>
        <dbReference type="ARBA" id="ARBA00022475"/>
    </source>
</evidence>
<keyword evidence="2" id="KW-1003">Cell membrane</keyword>
<dbReference type="STRING" id="1353537.TP2_13250"/>
<dbReference type="eggNOG" id="COG1593">
    <property type="taxonomic scope" value="Bacteria"/>
</dbReference>
<feature type="domain" description="TRAP C4-dicarboxylate transport system permease DctM subunit" evidence="8">
    <location>
        <begin position="13"/>
        <end position="431"/>
    </location>
</feature>
<dbReference type="EMBL" id="AUND01000040">
    <property type="protein sequence ID" value="KEO50848.1"/>
    <property type="molecule type" value="Genomic_DNA"/>
</dbReference>
<dbReference type="AlphaFoldDB" id="A0A074J5D9"/>
<dbReference type="InterPro" id="IPR010656">
    <property type="entry name" value="DctM"/>
</dbReference>
<feature type="transmembrane region" description="Helical" evidence="7">
    <location>
        <begin position="310"/>
        <end position="335"/>
    </location>
</feature>
<evidence type="ECO:0000256" key="1">
    <source>
        <dbReference type="ARBA" id="ARBA00004429"/>
    </source>
</evidence>
<feature type="transmembrane region" description="Helical" evidence="7">
    <location>
        <begin position="135"/>
        <end position="168"/>
    </location>
</feature>
<feature type="transmembrane region" description="Helical" evidence="7">
    <location>
        <begin position="411"/>
        <end position="435"/>
    </location>
</feature>
<evidence type="ECO:0000313" key="9">
    <source>
        <dbReference type="EMBL" id="KEO50848.1"/>
    </source>
</evidence>
<keyword evidence="3 7" id="KW-0997">Cell inner membrane</keyword>
<evidence type="ECO:0000256" key="4">
    <source>
        <dbReference type="ARBA" id="ARBA00022692"/>
    </source>
</evidence>
<keyword evidence="7" id="KW-0813">Transport</keyword>
<dbReference type="GO" id="GO:0005886">
    <property type="term" value="C:plasma membrane"/>
    <property type="evidence" value="ECO:0007669"/>
    <property type="project" value="UniProtKB-SubCell"/>
</dbReference>
<reference evidence="9 10" key="1">
    <citation type="submission" date="2013-07" db="EMBL/GenBank/DDBJ databases">
        <title>Thioclava pacifica DSM 10166 Genome Sequencing.</title>
        <authorList>
            <person name="Lai Q."/>
            <person name="Shao Z."/>
        </authorList>
    </citation>
    <scope>NUCLEOTIDE SEQUENCE [LARGE SCALE GENOMIC DNA]</scope>
    <source>
        <strain evidence="9 10">DSM 10166</strain>
    </source>
</reference>
<feature type="transmembrane region" description="Helical" evidence="7">
    <location>
        <begin position="100"/>
        <end position="123"/>
    </location>
</feature>
<sequence>MTDFALALASFPLLLLIIALRAPIGLAMLVLGAGGLWMLTGSPQIWLAKMKNEGFSTFAHYELSVIPMFLLMGQFATQGGMSRALFRAADALIGHRRGGLAMAAIGACAGFGAICGSSLATAATMGRVALPEMRAAGYSSALATATLAAGGTLGILIPPSIVLVIFAILTEQNIATLFAAAVVPGLMAVAGYMIATRAYLIRHPEAAGAPRAAPDWRERGRAVLSTWPVIAIFALVVGGIYGGIVSPTEGAAIGAALTGIAAWVSGGLRAGGLIRALLEAGQTTGMVFFIILGAAVYNGFLGFARFPQELAQIITGAGVSPWAVLIAMLVLYLVLGCFMDSLSMILLTVPTFWPIIAGLDFGLSPEALAIWFGVLVLIVVEVGLITPPVGMNLFVISAIEGPGPTRASWGAVSWFVGADLIRIALIVAIPALALLPL</sequence>
<feature type="transmembrane region" description="Helical" evidence="7">
    <location>
        <begin position="60"/>
        <end position="80"/>
    </location>
</feature>
<keyword evidence="5 7" id="KW-1133">Transmembrane helix</keyword>
<protein>
    <recommendedName>
        <fullName evidence="7">TRAP transporter large permease protein</fullName>
    </recommendedName>
</protein>
<dbReference type="Pfam" id="PF06808">
    <property type="entry name" value="DctM"/>
    <property type="match status" value="1"/>
</dbReference>
<feature type="transmembrane region" description="Helical" evidence="7">
    <location>
        <begin position="369"/>
        <end position="399"/>
    </location>
</feature>
<organism evidence="9 10">
    <name type="scientific">Thioclava pacifica DSM 10166</name>
    <dbReference type="NCBI Taxonomy" id="1353537"/>
    <lineage>
        <taxon>Bacteria</taxon>
        <taxon>Pseudomonadati</taxon>
        <taxon>Pseudomonadota</taxon>
        <taxon>Alphaproteobacteria</taxon>
        <taxon>Rhodobacterales</taxon>
        <taxon>Paracoccaceae</taxon>
        <taxon>Thioclava</taxon>
    </lineage>
</organism>
<evidence type="ECO:0000259" key="8">
    <source>
        <dbReference type="Pfam" id="PF06808"/>
    </source>
</evidence>
<comment type="similarity">
    <text evidence="7">Belongs to the TRAP transporter large permease family.</text>
</comment>
<feature type="transmembrane region" description="Helical" evidence="7">
    <location>
        <begin position="222"/>
        <end position="244"/>
    </location>
</feature>
<dbReference type="PANTHER" id="PTHR33362">
    <property type="entry name" value="SIALIC ACID TRAP TRANSPORTER PERMEASE PROTEIN SIAT-RELATED"/>
    <property type="match status" value="1"/>
</dbReference>
<comment type="function">
    <text evidence="7">Part of the tripartite ATP-independent periplasmic (TRAP) transport system.</text>
</comment>
<dbReference type="RefSeq" id="WP_038079567.1">
    <property type="nucleotide sequence ID" value="NZ_AUND01000040.1"/>
</dbReference>
<keyword evidence="4 7" id="KW-0812">Transmembrane</keyword>
<comment type="subunit">
    <text evidence="7">The complex comprises the extracytoplasmic solute receptor protein and the two transmembrane proteins.</text>
</comment>
<evidence type="ECO:0000256" key="6">
    <source>
        <dbReference type="ARBA" id="ARBA00023136"/>
    </source>
</evidence>
<dbReference type="Proteomes" id="UP000027432">
    <property type="component" value="Unassembled WGS sequence"/>
</dbReference>
<dbReference type="OrthoDB" id="9790209at2"/>
<gene>
    <name evidence="9" type="ORF">TP2_13250</name>
</gene>
<dbReference type="InterPro" id="IPR004681">
    <property type="entry name" value="TRAP_DctM"/>
</dbReference>